<dbReference type="PROSITE" id="PS50088">
    <property type="entry name" value="ANK_REPEAT"/>
    <property type="match status" value="2"/>
</dbReference>
<protein>
    <recommendedName>
        <fullName evidence="7">PGG domain-containing protein</fullName>
    </recommendedName>
</protein>
<dbReference type="InterPro" id="IPR036770">
    <property type="entry name" value="Ankyrin_rpt-contain_sf"/>
</dbReference>
<keyword evidence="4" id="KW-0472">Membrane</keyword>
<dbReference type="EMBL" id="BMAR01000061">
    <property type="protein sequence ID" value="GFR52295.1"/>
    <property type="molecule type" value="Genomic_DNA"/>
</dbReference>
<feature type="transmembrane region" description="Helical" evidence="4">
    <location>
        <begin position="394"/>
        <end position="415"/>
    </location>
</feature>
<feature type="repeat" description="ANK" evidence="3">
    <location>
        <begin position="237"/>
        <end position="269"/>
    </location>
</feature>
<comment type="caution">
    <text evidence="5">The sequence shown here is derived from an EMBL/GenBank/DDBJ whole genome shotgun (WGS) entry which is preliminary data.</text>
</comment>
<evidence type="ECO:0000313" key="6">
    <source>
        <dbReference type="Proteomes" id="UP001054857"/>
    </source>
</evidence>
<name>A0AAD3HTR3_9CHLO</name>
<sequence>MPAIHPEPNEGPRHDKAAGIVEAAYELVMFFQFAGTAMENIKVLNSVIEDFKCRKMVLNAISSENIARLVKLAFRVYCSKYPVDSQERRYAIQVEEPGMIVDNDYDDRLRVLFDGLSSGILASRGANDIETFKSHQFDIGAHVLRFMDHSFLAGTRQMPLGDIKLELEASELRDSLNICLVAATEKDCHATATCLWGVSDFTANMVHLVAQFGNPRLLELLMGEPISSSAVNKLGPNDRTPLHCALYAWQEQMAQLLLRYDANAFSPDSMGQEPLHVAASRGLRDVSAALLRAGASAHSQDRRGATPLDLASTAFKTFPDMEAETAEAFTSYLQEQTVESALKDKRNTLTQTLESMSWIAILFATATFAVFMQPPQASEYSAWSQHQIWAATKAFWVLTEASFSAALTTVVLVVASSFPTPKFLSVGLVWAILAITSLALVVTILSGFGAFGAGVLIVLGPIPPVVVPLCISGSVLLMAVCYYLLQLRNIFPGWRKVLQPIFWRLLYKQERTHLNVHDDARRIKAARVQQGVLYRNKGILLGPSTEIDLLKRIEERSRVPQIANGGNAA</sequence>
<proteinExistence type="predicted"/>
<dbReference type="Pfam" id="PF12796">
    <property type="entry name" value="Ank_2"/>
    <property type="match status" value="1"/>
</dbReference>
<dbReference type="SMART" id="SM00248">
    <property type="entry name" value="ANK"/>
    <property type="match status" value="3"/>
</dbReference>
<evidence type="ECO:0000256" key="2">
    <source>
        <dbReference type="ARBA" id="ARBA00023043"/>
    </source>
</evidence>
<dbReference type="Gene3D" id="1.25.40.20">
    <property type="entry name" value="Ankyrin repeat-containing domain"/>
    <property type="match status" value="1"/>
</dbReference>
<reference evidence="5 6" key="1">
    <citation type="journal article" date="2021" name="Sci. Rep.">
        <title>Genome sequencing of the multicellular alga Astrephomene provides insights into convergent evolution of germ-soma differentiation.</title>
        <authorList>
            <person name="Yamashita S."/>
            <person name="Yamamoto K."/>
            <person name="Matsuzaki R."/>
            <person name="Suzuki S."/>
            <person name="Yamaguchi H."/>
            <person name="Hirooka S."/>
            <person name="Minakuchi Y."/>
            <person name="Miyagishima S."/>
            <person name="Kawachi M."/>
            <person name="Toyoda A."/>
            <person name="Nozaki H."/>
        </authorList>
    </citation>
    <scope>NUCLEOTIDE SEQUENCE [LARGE SCALE GENOMIC DNA]</scope>
    <source>
        <strain evidence="5 6">NIES-4017</strain>
    </source>
</reference>
<evidence type="ECO:0000256" key="1">
    <source>
        <dbReference type="ARBA" id="ARBA00022737"/>
    </source>
</evidence>
<keyword evidence="1" id="KW-0677">Repeat</keyword>
<evidence type="ECO:0008006" key="7">
    <source>
        <dbReference type="Google" id="ProtNLM"/>
    </source>
</evidence>
<dbReference type="SUPFAM" id="SSF48403">
    <property type="entry name" value="Ankyrin repeat"/>
    <property type="match status" value="1"/>
</dbReference>
<organism evidence="5 6">
    <name type="scientific">Astrephomene gubernaculifera</name>
    <dbReference type="NCBI Taxonomy" id="47775"/>
    <lineage>
        <taxon>Eukaryota</taxon>
        <taxon>Viridiplantae</taxon>
        <taxon>Chlorophyta</taxon>
        <taxon>core chlorophytes</taxon>
        <taxon>Chlorophyceae</taxon>
        <taxon>CS clade</taxon>
        <taxon>Chlamydomonadales</taxon>
        <taxon>Astrephomenaceae</taxon>
        <taxon>Astrephomene</taxon>
    </lineage>
</organism>
<keyword evidence="4" id="KW-1133">Transmembrane helix</keyword>
<keyword evidence="6" id="KW-1185">Reference proteome</keyword>
<dbReference type="InterPro" id="IPR050776">
    <property type="entry name" value="Ank_Repeat/CDKN_Inhibitor"/>
</dbReference>
<feature type="transmembrane region" description="Helical" evidence="4">
    <location>
        <begin position="355"/>
        <end position="374"/>
    </location>
</feature>
<feature type="transmembrane region" description="Helical" evidence="4">
    <location>
        <begin position="427"/>
        <end position="459"/>
    </location>
</feature>
<dbReference type="InterPro" id="IPR002110">
    <property type="entry name" value="Ankyrin_rpt"/>
</dbReference>
<dbReference type="Proteomes" id="UP001054857">
    <property type="component" value="Unassembled WGS sequence"/>
</dbReference>
<keyword evidence="4" id="KW-0812">Transmembrane</keyword>
<dbReference type="PANTHER" id="PTHR24201">
    <property type="entry name" value="ANK_REP_REGION DOMAIN-CONTAINING PROTEIN"/>
    <property type="match status" value="1"/>
</dbReference>
<dbReference type="PROSITE" id="PS50297">
    <property type="entry name" value="ANK_REP_REGION"/>
    <property type="match status" value="1"/>
</dbReference>
<evidence type="ECO:0000256" key="4">
    <source>
        <dbReference type="SAM" id="Phobius"/>
    </source>
</evidence>
<gene>
    <name evidence="5" type="ORF">Agub_g14831</name>
</gene>
<keyword evidence="2 3" id="KW-0040">ANK repeat</keyword>
<evidence type="ECO:0000313" key="5">
    <source>
        <dbReference type="EMBL" id="GFR52295.1"/>
    </source>
</evidence>
<accession>A0AAD3HTR3</accession>
<feature type="transmembrane region" description="Helical" evidence="4">
    <location>
        <begin position="465"/>
        <end position="485"/>
    </location>
</feature>
<feature type="repeat" description="ANK" evidence="3">
    <location>
        <begin position="270"/>
        <end position="302"/>
    </location>
</feature>
<evidence type="ECO:0000256" key="3">
    <source>
        <dbReference type="PROSITE-ProRule" id="PRU00023"/>
    </source>
</evidence>
<dbReference type="AlphaFoldDB" id="A0AAD3HTR3"/>